<gene>
    <name evidence="1" type="ORF">KGQ19_42290</name>
</gene>
<reference evidence="1 2" key="1">
    <citation type="submission" date="2020-02" db="EMBL/GenBank/DDBJ databases">
        <title>Acidophilic actinobacteria isolated from forest soil.</title>
        <authorList>
            <person name="Golinska P."/>
        </authorList>
    </citation>
    <scope>NUCLEOTIDE SEQUENCE [LARGE SCALE GENOMIC DNA]</scope>
    <source>
        <strain evidence="1 2">NL8</strain>
    </source>
</reference>
<evidence type="ECO:0000313" key="2">
    <source>
        <dbReference type="Proteomes" id="UP000730482"/>
    </source>
</evidence>
<accession>A0ABS5L5L2</accession>
<dbReference type="Pfam" id="PF06013">
    <property type="entry name" value="WXG100"/>
    <property type="match status" value="1"/>
</dbReference>
<name>A0ABS5L5L2_9ACTN</name>
<dbReference type="Proteomes" id="UP000730482">
    <property type="component" value="Unassembled WGS sequence"/>
</dbReference>
<sequence>MADVAIDYGTTQSVASALNGAVATIVPQLQSLQSQVNALLSQDGGLWMNATSPALQNAYATFNTSLTQAVNGINNFATQFNGIAGQMQSMDTQMASSITSGS</sequence>
<dbReference type="EMBL" id="JAAFYZ010000260">
    <property type="protein sequence ID" value="MBS2553504.1"/>
    <property type="molecule type" value="Genomic_DNA"/>
</dbReference>
<organism evidence="1 2">
    <name type="scientific">Catenulispora pinistramenti</name>
    <dbReference type="NCBI Taxonomy" id="2705254"/>
    <lineage>
        <taxon>Bacteria</taxon>
        <taxon>Bacillati</taxon>
        <taxon>Actinomycetota</taxon>
        <taxon>Actinomycetes</taxon>
        <taxon>Catenulisporales</taxon>
        <taxon>Catenulisporaceae</taxon>
        <taxon>Catenulispora</taxon>
    </lineage>
</organism>
<dbReference type="SUPFAM" id="SSF140453">
    <property type="entry name" value="EsxAB dimer-like"/>
    <property type="match status" value="1"/>
</dbReference>
<evidence type="ECO:0000313" key="1">
    <source>
        <dbReference type="EMBL" id="MBS2553504.1"/>
    </source>
</evidence>
<keyword evidence="2" id="KW-1185">Reference proteome</keyword>
<dbReference type="Gene3D" id="1.10.287.1060">
    <property type="entry name" value="ESAT-6-like"/>
    <property type="match status" value="1"/>
</dbReference>
<comment type="caution">
    <text evidence="1">The sequence shown here is derived from an EMBL/GenBank/DDBJ whole genome shotgun (WGS) entry which is preliminary data.</text>
</comment>
<dbReference type="InterPro" id="IPR010310">
    <property type="entry name" value="T7SS_ESAT-6-like"/>
</dbReference>
<protein>
    <submittedName>
        <fullName evidence="1">WXG100 family type VII secretion target</fullName>
    </submittedName>
</protein>
<proteinExistence type="predicted"/>
<dbReference type="RefSeq" id="WP_212020134.1">
    <property type="nucleotide sequence ID" value="NZ_JAAFYZ010000260.1"/>
</dbReference>
<dbReference type="InterPro" id="IPR036689">
    <property type="entry name" value="ESAT-6-like_sf"/>
</dbReference>